<proteinExistence type="inferred from homology"/>
<dbReference type="PANTHER" id="PTHR35936">
    <property type="entry name" value="MEMBRANE-BOUND LYTIC MUREIN TRANSGLYCOSYLASE F"/>
    <property type="match status" value="1"/>
</dbReference>
<sequence>MPKLLVILSLLFLMACSPSDDNQTTGSKAPPAPANGEEHSASNGDIATSSPMPGTSRSIVLAADPWCPHNCEAGSSQEGYMIEVARAAFAMAGIEVIYQNVSWARALKQVHEGHIDGVVGALAGEGGDLIFPEEPIGYSRTVLFTHPDSTWVWNGLASLANQSLLAINGYSYSPELDDYIRENQDKPEQVWIISGPSPLLRAIELLEQRRFDVFPEDLAVMEWTLHNKTTGIHPRNAGQIYQSPAYIAFSPAKANAPELADTLSDGIRALRSSGQLAKILDRYGVHKAD</sequence>
<feature type="compositionally biased region" description="Polar residues" evidence="3">
    <location>
        <begin position="41"/>
        <end position="53"/>
    </location>
</feature>
<protein>
    <submittedName>
        <fullName evidence="6">Amino acid ABC transporter substrate-binding protein</fullName>
    </submittedName>
</protein>
<feature type="signal peptide" evidence="4">
    <location>
        <begin position="1"/>
        <end position="22"/>
    </location>
</feature>
<feature type="domain" description="Solute-binding protein family 3/N-terminal" evidence="5">
    <location>
        <begin position="68"/>
        <end position="284"/>
    </location>
</feature>
<dbReference type="EMBL" id="VTUU01000001">
    <property type="protein sequence ID" value="KAA1175624.1"/>
    <property type="molecule type" value="Genomic_DNA"/>
</dbReference>
<dbReference type="Gene3D" id="3.40.190.10">
    <property type="entry name" value="Periplasmic binding protein-like II"/>
    <property type="match status" value="2"/>
</dbReference>
<evidence type="ECO:0000256" key="1">
    <source>
        <dbReference type="ARBA" id="ARBA00010333"/>
    </source>
</evidence>
<dbReference type="PANTHER" id="PTHR35936:SF25">
    <property type="entry name" value="ABC TRANSPORTER SUBSTRATE-BINDING PROTEIN"/>
    <property type="match status" value="1"/>
</dbReference>
<evidence type="ECO:0000256" key="2">
    <source>
        <dbReference type="ARBA" id="ARBA00022729"/>
    </source>
</evidence>
<name>A0A5B0VML5_9GAMM</name>
<feature type="chain" id="PRO_5022932682" evidence="4">
    <location>
        <begin position="23"/>
        <end position="289"/>
    </location>
</feature>
<feature type="region of interest" description="Disordered" evidence="3">
    <location>
        <begin position="22"/>
        <end position="53"/>
    </location>
</feature>
<evidence type="ECO:0000256" key="4">
    <source>
        <dbReference type="SAM" id="SignalP"/>
    </source>
</evidence>
<dbReference type="AlphaFoldDB" id="A0A5B0VML5"/>
<dbReference type="RefSeq" id="WP_149598264.1">
    <property type="nucleotide sequence ID" value="NZ_VTUU01000001.1"/>
</dbReference>
<evidence type="ECO:0000256" key="3">
    <source>
        <dbReference type="SAM" id="MobiDB-lite"/>
    </source>
</evidence>
<gene>
    <name evidence="6" type="ORF">FWJ25_00345</name>
</gene>
<evidence type="ECO:0000313" key="6">
    <source>
        <dbReference type="EMBL" id="KAA1175624.1"/>
    </source>
</evidence>
<dbReference type="SUPFAM" id="SSF53850">
    <property type="entry name" value="Periplasmic binding protein-like II"/>
    <property type="match status" value="1"/>
</dbReference>
<organism evidence="6 7">
    <name type="scientific">Marinobacter salinexigens</name>
    <dbReference type="NCBI Taxonomy" id="2919747"/>
    <lineage>
        <taxon>Bacteria</taxon>
        <taxon>Pseudomonadati</taxon>
        <taxon>Pseudomonadota</taxon>
        <taxon>Gammaproteobacteria</taxon>
        <taxon>Pseudomonadales</taxon>
        <taxon>Marinobacteraceae</taxon>
        <taxon>Marinobacter</taxon>
    </lineage>
</organism>
<dbReference type="Pfam" id="PF00497">
    <property type="entry name" value="SBP_bac_3"/>
    <property type="match status" value="1"/>
</dbReference>
<dbReference type="Proteomes" id="UP000323161">
    <property type="component" value="Unassembled WGS sequence"/>
</dbReference>
<keyword evidence="7" id="KW-1185">Reference proteome</keyword>
<dbReference type="PROSITE" id="PS51257">
    <property type="entry name" value="PROKAR_LIPOPROTEIN"/>
    <property type="match status" value="1"/>
</dbReference>
<accession>A0A5B0VML5</accession>
<comment type="similarity">
    <text evidence="1">Belongs to the bacterial solute-binding protein 3 family.</text>
</comment>
<evidence type="ECO:0000259" key="5">
    <source>
        <dbReference type="Pfam" id="PF00497"/>
    </source>
</evidence>
<comment type="caution">
    <text evidence="6">The sequence shown here is derived from an EMBL/GenBank/DDBJ whole genome shotgun (WGS) entry which is preliminary data.</text>
</comment>
<keyword evidence="2 4" id="KW-0732">Signal</keyword>
<evidence type="ECO:0000313" key="7">
    <source>
        <dbReference type="Proteomes" id="UP000323161"/>
    </source>
</evidence>
<dbReference type="InterPro" id="IPR001638">
    <property type="entry name" value="Solute-binding_3/MltF_N"/>
</dbReference>
<reference evidence="6 7" key="1">
    <citation type="submission" date="2019-08" db="EMBL/GenBank/DDBJ databases">
        <title>Marinobacter ZYF650 sp. nov., a marine bacterium isolated from seawater of the Mariana trench.</title>
        <authorList>
            <person name="Ahmad W."/>
        </authorList>
    </citation>
    <scope>NUCLEOTIDE SEQUENCE [LARGE SCALE GENOMIC DNA]</scope>
    <source>
        <strain evidence="6 7">ZYF650</strain>
    </source>
</reference>